<keyword evidence="9" id="KW-0520">NAD</keyword>
<evidence type="ECO:0000256" key="5">
    <source>
        <dbReference type="ARBA" id="ARBA00022703"/>
    </source>
</evidence>
<dbReference type="GO" id="GO:0071949">
    <property type="term" value="F:FAD binding"/>
    <property type="evidence" value="ECO:0007669"/>
    <property type="project" value="TreeGrafter"/>
</dbReference>
<dbReference type="AlphaFoldDB" id="A0AAV5VHQ9"/>
<evidence type="ECO:0000256" key="8">
    <source>
        <dbReference type="ARBA" id="ARBA00023002"/>
    </source>
</evidence>
<keyword evidence="16" id="KW-1185">Reference proteome</keyword>
<dbReference type="GO" id="GO:0016174">
    <property type="term" value="F:NAD(P)H oxidase H2O2-forming activity"/>
    <property type="evidence" value="ECO:0007669"/>
    <property type="project" value="TreeGrafter"/>
</dbReference>
<comment type="similarity">
    <text evidence="3">Belongs to the FAD-dependent oxidoreductase family.</text>
</comment>
<keyword evidence="7" id="KW-0809">Transit peptide</keyword>
<dbReference type="Proteomes" id="UP001432322">
    <property type="component" value="Unassembled WGS sequence"/>
</dbReference>
<comment type="caution">
    <text evidence="15">The sequence shown here is derived from an EMBL/GenBank/DDBJ whole genome shotgun (WGS) entry which is preliminary data.</text>
</comment>
<evidence type="ECO:0000256" key="2">
    <source>
        <dbReference type="ARBA" id="ARBA00004173"/>
    </source>
</evidence>
<dbReference type="PANTHER" id="PTHR43557">
    <property type="entry name" value="APOPTOSIS-INDUCING FACTOR 1"/>
    <property type="match status" value="1"/>
</dbReference>
<dbReference type="PANTHER" id="PTHR43557:SF4">
    <property type="entry name" value="APOPTOSIS-INDUCING FACTOR 1, MITOCHONDRIAL"/>
    <property type="match status" value="1"/>
</dbReference>
<name>A0AAV5VHQ9_9BILA</name>
<evidence type="ECO:0000256" key="7">
    <source>
        <dbReference type="ARBA" id="ARBA00022946"/>
    </source>
</evidence>
<dbReference type="InterPro" id="IPR023753">
    <property type="entry name" value="FAD/NAD-binding_dom"/>
</dbReference>
<dbReference type="Pfam" id="PF07992">
    <property type="entry name" value="Pyr_redox_2"/>
    <property type="match status" value="1"/>
</dbReference>
<keyword evidence="6" id="KW-0274">FAD</keyword>
<sequence length="681" mass="75270">VFSGCTMISRLFSRRGTRSSVAAFLAVRQLRTTAAVLGGGGHHDEAPPPHIPRPASGERTWFGEAKPVRISKDNDYKPGKDDIYSYIGAFVGVALTAFAVKKYTLKDDHKGDDGHGKKKESHEKKEERQPMEEKKTASVVVEEKKETPKEEKVVETPKEEEHAEPLHPVVEKKLVIVPVEVEKTHTEEVTQDGFVMVDSVQSSVASTSSDSSTPSESLPVGQLPESVPYLLVGGGTASYYASLVIRARDPNARVLIISDESHLPYNRPPLSKELWWYGGDRSREHLEYRAPSGRTRDVFQEAEGFFVPVHQLPATAHGGVSIVQSRKVVRVDAQENKAYLEDGTVIRFEKCLLATGGSPRCLPQLENTSEEVKKRVVYYRGVDDYRRLDEEAAKAKSITVIGGGFLGSELAYSIKRKHENVHVNQIIPDHGQLSSVLPEYLSRHANEEMKKMGIKVHSNSRLSSALSSPSGSLSLSIDKKGKDEKEEIETDLVVVAVGIEPNVEIAKASGFELDAVNGGIVADAELRVRGNVFAAGDACSYFDSKLGRRRCEHWENAQTAGRLAGENMSGGKTSFWFQPSFFTKIAPNLLLNAVGDTNSEHETVSVYRSNTETGEKYDRGVVFYVKNEKIVGVLMVNMIGAGVDVSRRLIDDEKTVTDFKEIAKLFPIYQNEQPVEEEKKE</sequence>
<feature type="non-terminal residue" evidence="15">
    <location>
        <position position="1"/>
    </location>
</feature>
<dbReference type="EMBL" id="BTSY01000003">
    <property type="protein sequence ID" value="GMT19190.1"/>
    <property type="molecule type" value="Genomic_DNA"/>
</dbReference>
<evidence type="ECO:0000256" key="6">
    <source>
        <dbReference type="ARBA" id="ARBA00022827"/>
    </source>
</evidence>
<dbReference type="GO" id="GO:0005739">
    <property type="term" value="C:mitochondrion"/>
    <property type="evidence" value="ECO:0007669"/>
    <property type="project" value="UniProtKB-SubCell"/>
</dbReference>
<evidence type="ECO:0000256" key="4">
    <source>
        <dbReference type="ARBA" id="ARBA00022630"/>
    </source>
</evidence>
<evidence type="ECO:0000256" key="10">
    <source>
        <dbReference type="ARBA" id="ARBA00023128"/>
    </source>
</evidence>
<gene>
    <name evidence="15" type="ORF">PFISCL1PPCAC_10487</name>
</gene>
<dbReference type="InterPro" id="IPR050446">
    <property type="entry name" value="FAD-oxidoreductase/Apoptosis"/>
</dbReference>
<organism evidence="15 16">
    <name type="scientific">Pristionchus fissidentatus</name>
    <dbReference type="NCBI Taxonomy" id="1538716"/>
    <lineage>
        <taxon>Eukaryota</taxon>
        <taxon>Metazoa</taxon>
        <taxon>Ecdysozoa</taxon>
        <taxon>Nematoda</taxon>
        <taxon>Chromadorea</taxon>
        <taxon>Rhabditida</taxon>
        <taxon>Rhabditina</taxon>
        <taxon>Diplogasteromorpha</taxon>
        <taxon>Diplogasteroidea</taxon>
        <taxon>Neodiplogasteridae</taxon>
        <taxon>Pristionchus</taxon>
    </lineage>
</organism>
<dbReference type="InterPro" id="IPR036188">
    <property type="entry name" value="FAD/NAD-bd_sf"/>
</dbReference>
<protein>
    <recommendedName>
        <fullName evidence="17">Apoptosis-inducing factor 1, mitochondrial</fullName>
    </recommendedName>
</protein>
<evidence type="ECO:0000256" key="9">
    <source>
        <dbReference type="ARBA" id="ARBA00023027"/>
    </source>
</evidence>
<evidence type="ECO:0000256" key="1">
    <source>
        <dbReference type="ARBA" id="ARBA00001974"/>
    </source>
</evidence>
<dbReference type="Gene3D" id="3.50.50.60">
    <property type="entry name" value="FAD/NAD(P)-binding domain"/>
    <property type="match status" value="2"/>
</dbReference>
<keyword evidence="4" id="KW-0285">Flavoprotein</keyword>
<evidence type="ECO:0000313" key="16">
    <source>
        <dbReference type="Proteomes" id="UP001432322"/>
    </source>
</evidence>
<dbReference type="Gene3D" id="3.30.390.30">
    <property type="match status" value="1"/>
</dbReference>
<comment type="catalytic activity">
    <reaction evidence="11">
        <text>A + NADH + H(+) = AH2 + NAD(+)</text>
        <dbReference type="Rhea" id="RHEA:11356"/>
        <dbReference type="ChEBI" id="CHEBI:13193"/>
        <dbReference type="ChEBI" id="CHEBI:15378"/>
        <dbReference type="ChEBI" id="CHEBI:17499"/>
        <dbReference type="ChEBI" id="CHEBI:57540"/>
        <dbReference type="ChEBI" id="CHEBI:57945"/>
    </reaction>
</comment>
<feature type="domain" description="FAD/NAD(P)-binding" evidence="13">
    <location>
        <begin position="230"/>
        <end position="561"/>
    </location>
</feature>
<dbReference type="GO" id="GO:0033108">
    <property type="term" value="P:mitochondrial respiratory chain complex assembly"/>
    <property type="evidence" value="ECO:0007669"/>
    <property type="project" value="TreeGrafter"/>
</dbReference>
<feature type="region of interest" description="Disordered" evidence="12">
    <location>
        <begin position="106"/>
        <end position="164"/>
    </location>
</feature>
<dbReference type="InterPro" id="IPR029324">
    <property type="entry name" value="AIF_C"/>
</dbReference>
<evidence type="ECO:0000256" key="12">
    <source>
        <dbReference type="SAM" id="MobiDB-lite"/>
    </source>
</evidence>
<keyword evidence="10" id="KW-0496">Mitochondrion</keyword>
<evidence type="ECO:0000259" key="14">
    <source>
        <dbReference type="Pfam" id="PF14721"/>
    </source>
</evidence>
<dbReference type="PRINTS" id="PR00411">
    <property type="entry name" value="PNDRDTASEI"/>
</dbReference>
<dbReference type="SMART" id="SM01353">
    <property type="entry name" value="AIF_C"/>
    <property type="match status" value="1"/>
</dbReference>
<feature type="domain" description="Mitochondrial apoptosis-inducing factor C-terminal" evidence="14">
    <location>
        <begin position="609"/>
        <end position="651"/>
    </location>
</feature>
<evidence type="ECO:0000259" key="13">
    <source>
        <dbReference type="Pfam" id="PF07992"/>
    </source>
</evidence>
<accession>A0AAV5VHQ9</accession>
<evidence type="ECO:0000256" key="11">
    <source>
        <dbReference type="ARBA" id="ARBA00047786"/>
    </source>
</evidence>
<reference evidence="15" key="1">
    <citation type="submission" date="2023-10" db="EMBL/GenBank/DDBJ databases">
        <title>Genome assembly of Pristionchus species.</title>
        <authorList>
            <person name="Yoshida K."/>
            <person name="Sommer R.J."/>
        </authorList>
    </citation>
    <scope>NUCLEOTIDE SEQUENCE</scope>
    <source>
        <strain evidence="15">RS5133</strain>
    </source>
</reference>
<keyword evidence="5" id="KW-0053">Apoptosis</keyword>
<comment type="cofactor">
    <cofactor evidence="1">
        <name>FAD</name>
        <dbReference type="ChEBI" id="CHEBI:57692"/>
    </cofactor>
</comment>
<dbReference type="InterPro" id="IPR016156">
    <property type="entry name" value="FAD/NAD-linked_Rdtase_dimer_sf"/>
</dbReference>
<dbReference type="GO" id="GO:0046983">
    <property type="term" value="F:protein dimerization activity"/>
    <property type="evidence" value="ECO:0007669"/>
    <property type="project" value="InterPro"/>
</dbReference>
<dbReference type="Pfam" id="PF14721">
    <property type="entry name" value="AIF_C"/>
    <property type="match status" value="1"/>
</dbReference>
<dbReference type="PRINTS" id="PR00368">
    <property type="entry name" value="FADPNR"/>
</dbReference>
<proteinExistence type="inferred from homology"/>
<dbReference type="GO" id="GO:0006915">
    <property type="term" value="P:apoptotic process"/>
    <property type="evidence" value="ECO:0007669"/>
    <property type="project" value="UniProtKB-KW"/>
</dbReference>
<evidence type="ECO:0000313" key="15">
    <source>
        <dbReference type="EMBL" id="GMT19190.1"/>
    </source>
</evidence>
<keyword evidence="8" id="KW-0560">Oxidoreductase</keyword>
<evidence type="ECO:0008006" key="17">
    <source>
        <dbReference type="Google" id="ProtNLM"/>
    </source>
</evidence>
<dbReference type="SUPFAM" id="SSF55424">
    <property type="entry name" value="FAD/NAD-linked reductases, dimerisation (C-terminal) domain"/>
    <property type="match status" value="1"/>
</dbReference>
<evidence type="ECO:0000256" key="3">
    <source>
        <dbReference type="ARBA" id="ARBA00006442"/>
    </source>
</evidence>
<dbReference type="SUPFAM" id="SSF51905">
    <property type="entry name" value="FAD/NAD(P)-binding domain"/>
    <property type="match status" value="2"/>
</dbReference>
<feature type="region of interest" description="Disordered" evidence="12">
    <location>
        <begin position="38"/>
        <end position="58"/>
    </location>
</feature>
<comment type="subcellular location">
    <subcellularLocation>
        <location evidence="2">Mitochondrion</location>
    </subcellularLocation>
</comment>